<accession>A6TS13</accession>
<name>A6TS13_ALKMQ</name>
<dbReference type="RefSeq" id="WP_012063952.1">
    <property type="nucleotide sequence ID" value="NC_009633.1"/>
</dbReference>
<evidence type="ECO:0000313" key="1">
    <source>
        <dbReference type="EMBL" id="ABR48981.1"/>
    </source>
</evidence>
<dbReference type="HOGENOM" id="CLU_908032_0_0_9"/>
<protein>
    <submittedName>
        <fullName evidence="1">Uncharacterized protein</fullName>
    </submittedName>
</protein>
<sequence length="306" mass="34547">MSNFKALRDSFNRHIKEYGQTVLIDGEPIRAFFGEYDDKKNSHDHKYIFADIGLVKQGSVVVARGQRWISVSHVVNINNAYEKSLVREIKFCLKWQNKAIPCVMDARMQSIDYGQAINLATGNVDITIPQNEDTRAIVEDDNLFVANQKWKVEGIDYSKIGLITLYCGKTAWGGEEKVWSACGDIPDGDVEPLERSIRFTVVDDGVGIEDAKVTIKIEVGTEQVLEGYDPMGRPIWGTGIKYEEVEYSTDADGKVEILVTDLEELEEITIDRYNYIVEKDGYTMVEGNVLKEDIDDDEGIDIVVEL</sequence>
<dbReference type="Proteomes" id="UP000001572">
    <property type="component" value="Chromosome"/>
</dbReference>
<dbReference type="OrthoDB" id="2533640at2"/>
<dbReference type="AlphaFoldDB" id="A6TS13"/>
<proteinExistence type="predicted"/>
<organism evidence="1 2">
    <name type="scientific">Alkaliphilus metalliredigens (strain QYMF)</name>
    <dbReference type="NCBI Taxonomy" id="293826"/>
    <lineage>
        <taxon>Bacteria</taxon>
        <taxon>Bacillati</taxon>
        <taxon>Bacillota</taxon>
        <taxon>Clostridia</taxon>
        <taxon>Peptostreptococcales</taxon>
        <taxon>Natronincolaceae</taxon>
        <taxon>Alkaliphilus</taxon>
    </lineage>
</organism>
<dbReference type="KEGG" id="amt:Amet_2831"/>
<keyword evidence="2" id="KW-1185">Reference proteome</keyword>
<dbReference type="eggNOG" id="COG5492">
    <property type="taxonomic scope" value="Bacteria"/>
</dbReference>
<dbReference type="STRING" id="293826.Amet_2831"/>
<gene>
    <name evidence="1" type="ordered locus">Amet_2831</name>
</gene>
<dbReference type="EMBL" id="CP000724">
    <property type="protein sequence ID" value="ABR48981.1"/>
    <property type="molecule type" value="Genomic_DNA"/>
</dbReference>
<evidence type="ECO:0000313" key="2">
    <source>
        <dbReference type="Proteomes" id="UP000001572"/>
    </source>
</evidence>
<reference evidence="2" key="1">
    <citation type="journal article" date="2016" name="Genome Announc.">
        <title>Complete genome sequence of Alkaliphilus metalliredigens strain QYMF, an alkaliphilic and metal-reducing bacterium isolated from borax-contaminated leachate ponds.</title>
        <authorList>
            <person name="Hwang C."/>
            <person name="Copeland A."/>
            <person name="Lucas S."/>
            <person name="Lapidus A."/>
            <person name="Barry K."/>
            <person name="Detter J.C."/>
            <person name="Glavina Del Rio T."/>
            <person name="Hammon N."/>
            <person name="Israni S."/>
            <person name="Dalin E."/>
            <person name="Tice H."/>
            <person name="Pitluck S."/>
            <person name="Chertkov O."/>
            <person name="Brettin T."/>
            <person name="Bruce D."/>
            <person name="Han C."/>
            <person name="Schmutz J."/>
            <person name="Larimer F."/>
            <person name="Land M.L."/>
            <person name="Hauser L."/>
            <person name="Kyrpides N."/>
            <person name="Mikhailova N."/>
            <person name="Ye Q."/>
            <person name="Zhou J."/>
            <person name="Richardson P."/>
            <person name="Fields M.W."/>
        </authorList>
    </citation>
    <scope>NUCLEOTIDE SEQUENCE [LARGE SCALE GENOMIC DNA]</scope>
    <source>
        <strain evidence="2">QYMF</strain>
    </source>
</reference>